<sequence length="1179" mass="133097">MKKSLKGRSYPREKAKKVLRMMKISVVLMLFCLQIQANVYSQHTRLSLKLENASIKQLFTEIEKKSDVAFVYNAGDVDHLGTVNVNFTNEEIGKILDFCLKGKGVEYSFVDNHIVIHKKTVQVPQQAVRVVSGKILDKNTGEPLPGATVKIKGTTVGTAADIDGKFKLSVTDGTSLLEVSFIGYKNVEIDVSKRTEMVVMLEPLIAEMSEVIVTGFQRREKAVMVGSVSTATARDLETAGVTTVDKALAGKLAGVYIRSTSGRPGETGKIQIRGINTMTGSTEPLYVLDGMPLQTGEVSGGINNLLTNGIGNIPPENIKSISILKDATAASIYGSRAANGVVVIETKMGEAGQDYISYSGKFGVTMAPRNQFDFMNTTEKIQLERELYDDFHPSYGGRVIQILNRRDNGAISSDEAERQIAELQKINTDWMDVLYRNAISHSHNLTLSGGNTKTQYFTSLNFQSSQGTMQENDFKSGGLNMKLSRYVLDNLLLKFNLYSTIKKNQEGQAGMDVFRYAAFANPYERPYNEDGSYSSDMSYRDLTNDVTYYSDLNYMDFNILRELRENTLTNNYADIRGQFGVEWTLFKNFRYNGTVVANYTWVHDIDEAHPGTYRSWSQNWLNAASGVGKILPEHNLGFLKENTGRVFDYTVRNSIEYNNKFAGKHFVQLFFANEIGGRTNYQYNSFNPIYLSEYRISGYPNWDLVSPDSYNKLDLSKFGGSTFAEDRSASFIGSLVYSYDDRYVLNGNIRYDGVDILGSDNQFSPLWSAGIKWNAHSEGFLKPYENILSRLVVSFGYGYRGSINRSVYPFHSYLLGSKVYDGIVASSEFRYGNPTIKWERKQETNLGLELSLFKGRINMEGRYFDEKITDLLDNLKLAPSVGREEATVNVGKMSNRGFEYSMRLEVIKNKNILWEIGGNITKVKNNLDQVYENNIPGIAEANTRNVQGYPTNSWFGYKFSHVNPENGHMMVKAQRKEAVVEGTFVTNNYTEEVIDLATIPQKDLQEKYVPYYVGQKDPKLFGGFNTRFVYKQFELYANFVFAAGNKILGFQDRKNGPDGEVDDITASRTNRVRDVRYRWRQYGDITDIPVFQNSLSNYTYYLLDKDLEKGDYLKCNELALTWHAPRKMLQKISLSTLKVTLVAGNLFTITPYNGTDPETQTPFGYPNTRNYTLTLNIGL</sequence>
<evidence type="ECO:0000256" key="2">
    <source>
        <dbReference type="ARBA" id="ARBA00022448"/>
    </source>
</evidence>
<dbReference type="Gene3D" id="2.40.170.20">
    <property type="entry name" value="TonB-dependent receptor, beta-barrel domain"/>
    <property type="match status" value="1"/>
</dbReference>
<accession>A0A412W0R6</accession>
<dbReference type="Pfam" id="PF07660">
    <property type="entry name" value="STN"/>
    <property type="match status" value="1"/>
</dbReference>
<dbReference type="InterPro" id="IPR037066">
    <property type="entry name" value="Plug_dom_sf"/>
</dbReference>
<evidence type="ECO:0000313" key="10">
    <source>
        <dbReference type="EMBL" id="RGV16751.1"/>
    </source>
</evidence>
<dbReference type="AlphaFoldDB" id="A0A412W0R6"/>
<evidence type="ECO:0000256" key="7">
    <source>
        <dbReference type="PROSITE-ProRule" id="PRU01360"/>
    </source>
</evidence>
<comment type="similarity">
    <text evidence="7">Belongs to the TonB-dependent receptor family.</text>
</comment>
<dbReference type="InterPro" id="IPR023996">
    <property type="entry name" value="TonB-dep_OMP_SusC/RagA"/>
</dbReference>
<keyword evidence="6 7" id="KW-0998">Cell outer membrane</keyword>
<dbReference type="InterPro" id="IPR008969">
    <property type="entry name" value="CarboxyPept-like_regulatory"/>
</dbReference>
<organism evidence="10 11">
    <name type="scientific">Odoribacter splanchnicus</name>
    <dbReference type="NCBI Taxonomy" id="28118"/>
    <lineage>
        <taxon>Bacteria</taxon>
        <taxon>Pseudomonadati</taxon>
        <taxon>Bacteroidota</taxon>
        <taxon>Bacteroidia</taxon>
        <taxon>Bacteroidales</taxon>
        <taxon>Odoribacteraceae</taxon>
        <taxon>Odoribacter</taxon>
    </lineage>
</organism>
<dbReference type="PROSITE" id="PS52016">
    <property type="entry name" value="TONB_DEPENDENT_REC_3"/>
    <property type="match status" value="1"/>
</dbReference>
<dbReference type="InterPro" id="IPR039426">
    <property type="entry name" value="TonB-dep_rcpt-like"/>
</dbReference>
<dbReference type="Gene3D" id="2.60.40.1120">
    <property type="entry name" value="Carboxypeptidase-like, regulatory domain"/>
    <property type="match status" value="1"/>
</dbReference>
<dbReference type="Pfam" id="PF13715">
    <property type="entry name" value="CarbopepD_reg_2"/>
    <property type="match status" value="1"/>
</dbReference>
<keyword evidence="2 7" id="KW-0813">Transport</keyword>
<evidence type="ECO:0000256" key="1">
    <source>
        <dbReference type="ARBA" id="ARBA00004571"/>
    </source>
</evidence>
<dbReference type="NCBIfam" id="TIGR04057">
    <property type="entry name" value="SusC_RagA_signa"/>
    <property type="match status" value="1"/>
</dbReference>
<evidence type="ECO:0000256" key="3">
    <source>
        <dbReference type="ARBA" id="ARBA00022452"/>
    </source>
</evidence>
<dbReference type="SUPFAM" id="SSF56935">
    <property type="entry name" value="Porins"/>
    <property type="match status" value="1"/>
</dbReference>
<dbReference type="InterPro" id="IPR036942">
    <property type="entry name" value="Beta-barrel_TonB_sf"/>
</dbReference>
<dbReference type="GO" id="GO:0009279">
    <property type="term" value="C:cell outer membrane"/>
    <property type="evidence" value="ECO:0007669"/>
    <property type="project" value="UniProtKB-SubCell"/>
</dbReference>
<protein>
    <submittedName>
        <fullName evidence="10">SusC/RagA family TonB-linked outer membrane protein</fullName>
    </submittedName>
</protein>
<evidence type="ECO:0000259" key="8">
    <source>
        <dbReference type="Pfam" id="PF07660"/>
    </source>
</evidence>
<dbReference type="InterPro" id="IPR023997">
    <property type="entry name" value="TonB-dep_OMP_SusC/RagA_CS"/>
</dbReference>
<feature type="domain" description="Secretin/TonB short N-terminal" evidence="8">
    <location>
        <begin position="69"/>
        <end position="116"/>
    </location>
</feature>
<feature type="domain" description="TonB-dependent receptor plug" evidence="9">
    <location>
        <begin position="225"/>
        <end position="341"/>
    </location>
</feature>
<evidence type="ECO:0000256" key="4">
    <source>
        <dbReference type="ARBA" id="ARBA00022692"/>
    </source>
</evidence>
<keyword evidence="5 7" id="KW-0472">Membrane</keyword>
<dbReference type="EMBL" id="QRYW01000074">
    <property type="protein sequence ID" value="RGV16751.1"/>
    <property type="molecule type" value="Genomic_DNA"/>
</dbReference>
<dbReference type="InterPro" id="IPR012910">
    <property type="entry name" value="Plug_dom"/>
</dbReference>
<evidence type="ECO:0000256" key="6">
    <source>
        <dbReference type="ARBA" id="ARBA00023237"/>
    </source>
</evidence>
<dbReference type="Proteomes" id="UP000283426">
    <property type="component" value="Unassembled WGS sequence"/>
</dbReference>
<dbReference type="Gene3D" id="2.170.130.10">
    <property type="entry name" value="TonB-dependent receptor, plug domain"/>
    <property type="match status" value="1"/>
</dbReference>
<keyword evidence="3 7" id="KW-1134">Transmembrane beta strand</keyword>
<comment type="subcellular location">
    <subcellularLocation>
        <location evidence="1 7">Cell outer membrane</location>
        <topology evidence="1 7">Multi-pass membrane protein</topology>
    </subcellularLocation>
</comment>
<dbReference type="InterPro" id="IPR011662">
    <property type="entry name" value="Secretin/TonB_short_N"/>
</dbReference>
<evidence type="ECO:0000256" key="5">
    <source>
        <dbReference type="ARBA" id="ARBA00023136"/>
    </source>
</evidence>
<keyword evidence="4 7" id="KW-0812">Transmembrane</keyword>
<gene>
    <name evidence="10" type="ORF">DWW24_21420</name>
</gene>
<comment type="caution">
    <text evidence="10">The sequence shown here is derived from an EMBL/GenBank/DDBJ whole genome shotgun (WGS) entry which is preliminary data.</text>
</comment>
<proteinExistence type="inferred from homology"/>
<dbReference type="RefSeq" id="WP_118108662.1">
    <property type="nucleotide sequence ID" value="NZ_JAHONW010000012.1"/>
</dbReference>
<name>A0A412W0R6_9BACT</name>
<evidence type="ECO:0000313" key="11">
    <source>
        <dbReference type="Proteomes" id="UP000283426"/>
    </source>
</evidence>
<dbReference type="Pfam" id="PF07715">
    <property type="entry name" value="Plug"/>
    <property type="match status" value="1"/>
</dbReference>
<dbReference type="NCBIfam" id="TIGR04056">
    <property type="entry name" value="OMP_RagA_SusC"/>
    <property type="match status" value="1"/>
</dbReference>
<evidence type="ECO:0000259" key="9">
    <source>
        <dbReference type="Pfam" id="PF07715"/>
    </source>
</evidence>
<reference evidence="10 11" key="1">
    <citation type="submission" date="2018-08" db="EMBL/GenBank/DDBJ databases">
        <title>A genome reference for cultivated species of the human gut microbiota.</title>
        <authorList>
            <person name="Zou Y."/>
            <person name="Xue W."/>
            <person name="Luo G."/>
        </authorList>
    </citation>
    <scope>NUCLEOTIDE SEQUENCE [LARGE SCALE GENOMIC DNA]</scope>
    <source>
        <strain evidence="10 11">AF14-6AC</strain>
    </source>
</reference>
<dbReference type="SUPFAM" id="SSF49464">
    <property type="entry name" value="Carboxypeptidase regulatory domain-like"/>
    <property type="match status" value="1"/>
</dbReference>